<name>A0A3E4MHC4_9FIRM</name>
<evidence type="ECO:0000256" key="1">
    <source>
        <dbReference type="SAM" id="Coils"/>
    </source>
</evidence>
<proteinExistence type="predicted"/>
<dbReference type="Gene3D" id="3.90.550.10">
    <property type="entry name" value="Spore Coat Polysaccharide Biosynthesis Protein SpsA, Chain A"/>
    <property type="match status" value="1"/>
</dbReference>
<organism evidence="3 4">
    <name type="scientific">Dorea formicigenerans</name>
    <dbReference type="NCBI Taxonomy" id="39486"/>
    <lineage>
        <taxon>Bacteria</taxon>
        <taxon>Bacillati</taxon>
        <taxon>Bacillota</taxon>
        <taxon>Clostridia</taxon>
        <taxon>Lachnospirales</taxon>
        <taxon>Lachnospiraceae</taxon>
        <taxon>Dorea</taxon>
    </lineage>
</organism>
<dbReference type="InterPro" id="IPR029044">
    <property type="entry name" value="Nucleotide-diphossugar_trans"/>
</dbReference>
<dbReference type="RefSeq" id="WP_117649394.1">
    <property type="nucleotide sequence ID" value="NZ_QSQQ01000005.1"/>
</dbReference>
<accession>A0A3E4MHC4</accession>
<dbReference type="Pfam" id="PF00535">
    <property type="entry name" value="Glycos_transf_2"/>
    <property type="match status" value="1"/>
</dbReference>
<feature type="coiled-coil region" evidence="1">
    <location>
        <begin position="453"/>
        <end position="491"/>
    </location>
</feature>
<comment type="caution">
    <text evidence="3">The sequence shown here is derived from an EMBL/GenBank/DDBJ whole genome shotgun (WGS) entry which is preliminary data.</text>
</comment>
<dbReference type="EMBL" id="QSQQ01000005">
    <property type="protein sequence ID" value="RGK49081.1"/>
    <property type="molecule type" value="Genomic_DNA"/>
</dbReference>
<dbReference type="GO" id="GO:0016758">
    <property type="term" value="F:hexosyltransferase activity"/>
    <property type="evidence" value="ECO:0007669"/>
    <property type="project" value="UniProtKB-ARBA"/>
</dbReference>
<keyword evidence="1" id="KW-0175">Coiled coil</keyword>
<evidence type="ECO:0000259" key="2">
    <source>
        <dbReference type="Pfam" id="PF00535"/>
    </source>
</evidence>
<sequence length="503" mass="60016">MAKVTVWLTSYNHGIHLRESIESVLNQTYRDYELYIVDDCSTDDSKAIIEKYQKTNKRIKTIFHEKNIGESGLKWEIEHLRGEYIAILHGDDKWKDTKLEKQVKYLDEHAEVEACFTGVSVIDENGNKYEGNHAYKRVFQEKNRTRYQWLRYFFDNGNCLCHPSLLIRKQAYFKYNLLSEGLNSLPDFDKWIKICMNRDIYIIPEKLTCFRVHDSEKNASGDTAEKQKRLFVEEYLVYQNYFNITNINDLLQIFPEAERYVIDGKCEISFAIAKIFLEGDRESKHLLGINEIYKICQNKEKWEKIKKIYNYGTKEFNIDKQKYDIFGMLSKDCFLKTTLYVDYGNGFNEETAIKQIVYIPSTQIVHIRFDVTKEEKNEKIRAIRFDFDEGTYRKCKIIEAYWQEESINAKPINGISEEEYDYFYTDDPQYEITVGEGTLNITLQTEIIEAHEVRRYIDDIIKEKQELHQEKQELLQEKKNIEKVLNEYKDHFSIKILHKLLNR</sequence>
<dbReference type="AlphaFoldDB" id="A0A3E4MHC4"/>
<gene>
    <name evidence="3" type="ORF">DXD10_05070</name>
</gene>
<dbReference type="InterPro" id="IPR001173">
    <property type="entry name" value="Glyco_trans_2-like"/>
</dbReference>
<evidence type="ECO:0000313" key="3">
    <source>
        <dbReference type="EMBL" id="RGK49081.1"/>
    </source>
</evidence>
<dbReference type="SUPFAM" id="SSF53448">
    <property type="entry name" value="Nucleotide-diphospho-sugar transferases"/>
    <property type="match status" value="1"/>
</dbReference>
<keyword evidence="3" id="KW-0808">Transferase</keyword>
<dbReference type="PANTHER" id="PTHR22916">
    <property type="entry name" value="GLYCOSYLTRANSFERASE"/>
    <property type="match status" value="1"/>
</dbReference>
<reference evidence="3 4" key="1">
    <citation type="submission" date="2018-08" db="EMBL/GenBank/DDBJ databases">
        <title>A genome reference for cultivated species of the human gut microbiota.</title>
        <authorList>
            <person name="Zou Y."/>
            <person name="Xue W."/>
            <person name="Luo G."/>
        </authorList>
    </citation>
    <scope>NUCLEOTIDE SEQUENCE [LARGE SCALE GENOMIC DNA]</scope>
    <source>
        <strain evidence="3 4">TF11-11</strain>
    </source>
</reference>
<dbReference type="PANTHER" id="PTHR22916:SF3">
    <property type="entry name" value="UDP-GLCNAC:BETAGAL BETA-1,3-N-ACETYLGLUCOSAMINYLTRANSFERASE-LIKE PROTEIN 1"/>
    <property type="match status" value="1"/>
</dbReference>
<dbReference type="Proteomes" id="UP000261208">
    <property type="component" value="Unassembled WGS sequence"/>
</dbReference>
<protein>
    <submittedName>
        <fullName evidence="3">Glycosyltransferase</fullName>
    </submittedName>
</protein>
<feature type="domain" description="Glycosyltransferase 2-like" evidence="2">
    <location>
        <begin position="8"/>
        <end position="164"/>
    </location>
</feature>
<evidence type="ECO:0000313" key="4">
    <source>
        <dbReference type="Proteomes" id="UP000261208"/>
    </source>
</evidence>